<dbReference type="AlphaFoldDB" id="A0A9N9IME4"/>
<dbReference type="EMBL" id="CAJVPY010013619">
    <property type="protein sequence ID" value="CAG8741707.1"/>
    <property type="molecule type" value="Genomic_DNA"/>
</dbReference>
<organism evidence="1 2">
    <name type="scientific">Dentiscutata erythropus</name>
    <dbReference type="NCBI Taxonomy" id="1348616"/>
    <lineage>
        <taxon>Eukaryota</taxon>
        <taxon>Fungi</taxon>
        <taxon>Fungi incertae sedis</taxon>
        <taxon>Mucoromycota</taxon>
        <taxon>Glomeromycotina</taxon>
        <taxon>Glomeromycetes</taxon>
        <taxon>Diversisporales</taxon>
        <taxon>Gigasporaceae</taxon>
        <taxon>Dentiscutata</taxon>
    </lineage>
</organism>
<name>A0A9N9IME4_9GLOM</name>
<comment type="caution">
    <text evidence="1">The sequence shown here is derived from an EMBL/GenBank/DDBJ whole genome shotgun (WGS) entry which is preliminary data.</text>
</comment>
<gene>
    <name evidence="1" type="ORF">DERYTH_LOCUS16065</name>
</gene>
<reference evidence="1" key="1">
    <citation type="submission" date="2021-06" db="EMBL/GenBank/DDBJ databases">
        <authorList>
            <person name="Kallberg Y."/>
            <person name="Tangrot J."/>
            <person name="Rosling A."/>
        </authorList>
    </citation>
    <scope>NUCLEOTIDE SEQUENCE</scope>
    <source>
        <strain evidence="1">MA453B</strain>
    </source>
</reference>
<protein>
    <submittedName>
        <fullName evidence="1">27592_t:CDS:1</fullName>
    </submittedName>
</protein>
<keyword evidence="2" id="KW-1185">Reference proteome</keyword>
<evidence type="ECO:0000313" key="1">
    <source>
        <dbReference type="EMBL" id="CAG8741707.1"/>
    </source>
</evidence>
<dbReference type="Proteomes" id="UP000789405">
    <property type="component" value="Unassembled WGS sequence"/>
</dbReference>
<proteinExistence type="predicted"/>
<sequence length="76" mass="8771">MENLIVHPSVFFKATNIDMEYESKLKIVPNKNKVKVEPLLMETTLATPSIETKSTVNNIELELQNNPRKRNMAEQE</sequence>
<accession>A0A9N9IME4</accession>
<feature type="non-terminal residue" evidence="1">
    <location>
        <position position="76"/>
    </location>
</feature>
<evidence type="ECO:0000313" key="2">
    <source>
        <dbReference type="Proteomes" id="UP000789405"/>
    </source>
</evidence>